<evidence type="ECO:0000259" key="3">
    <source>
        <dbReference type="PROSITE" id="PS51339"/>
    </source>
</evidence>
<feature type="binding site" evidence="2">
    <location>
        <begin position="289"/>
        <end position="295"/>
    </location>
    <ligand>
        <name>substrate</name>
    </ligand>
</feature>
<dbReference type="eggNOG" id="KOG1089">
    <property type="taxonomic scope" value="Eukaryota"/>
</dbReference>
<gene>
    <name evidence="4" type="ORF">PTSG_01664</name>
</gene>
<dbReference type="GeneID" id="16078236"/>
<feature type="active site" description="Phosphocysteine intermediate" evidence="1">
    <location>
        <position position="289"/>
    </location>
</feature>
<dbReference type="SMART" id="SM00404">
    <property type="entry name" value="PTPc_motif"/>
    <property type="match status" value="1"/>
</dbReference>
<dbReference type="PROSITE" id="PS51339">
    <property type="entry name" value="PPASE_MYOTUBULARIN"/>
    <property type="match status" value="1"/>
</dbReference>
<dbReference type="GO" id="GO:0005737">
    <property type="term" value="C:cytoplasm"/>
    <property type="evidence" value="ECO:0007669"/>
    <property type="project" value="TreeGrafter"/>
</dbReference>
<dbReference type="STRING" id="946362.F2TYL0"/>
<dbReference type="Pfam" id="PF06602">
    <property type="entry name" value="Myotub-related"/>
    <property type="match status" value="1"/>
</dbReference>
<dbReference type="OrthoDB" id="271628at2759"/>
<dbReference type="EMBL" id="GL832957">
    <property type="protein sequence ID" value="EGD78684.1"/>
    <property type="molecule type" value="Genomic_DNA"/>
</dbReference>
<dbReference type="AlphaFoldDB" id="F2TYL0"/>
<dbReference type="Proteomes" id="UP000007799">
    <property type="component" value="Unassembled WGS sequence"/>
</dbReference>
<dbReference type="GO" id="GO:0046856">
    <property type="term" value="P:phosphatidylinositol dephosphorylation"/>
    <property type="evidence" value="ECO:0007669"/>
    <property type="project" value="TreeGrafter"/>
</dbReference>
<dbReference type="GO" id="GO:0004438">
    <property type="term" value="F:phosphatidylinositol-3-phosphate phosphatase activity"/>
    <property type="evidence" value="ECO:0007669"/>
    <property type="project" value="TreeGrafter"/>
</dbReference>
<evidence type="ECO:0000256" key="1">
    <source>
        <dbReference type="PIRSR" id="PIRSR630564-1"/>
    </source>
</evidence>
<dbReference type="KEGG" id="sre:PTSG_01664"/>
<name>F2TYL0_SALR5</name>
<dbReference type="InterPro" id="IPR029021">
    <property type="entry name" value="Prot-tyrosine_phosphatase-like"/>
</dbReference>
<evidence type="ECO:0000313" key="5">
    <source>
        <dbReference type="Proteomes" id="UP000007799"/>
    </source>
</evidence>
<keyword evidence="5" id="KW-1185">Reference proteome</keyword>
<dbReference type="PROSITE" id="PS00383">
    <property type="entry name" value="TYR_PHOSPHATASE_1"/>
    <property type="match status" value="1"/>
</dbReference>
<feature type="domain" description="Myotubularin phosphatase" evidence="3">
    <location>
        <begin position="77"/>
        <end position="419"/>
    </location>
</feature>
<dbReference type="OMA" id="FTERCAF"/>
<dbReference type="InterPro" id="IPR016130">
    <property type="entry name" value="Tyr_Pase_AS"/>
</dbReference>
<sequence length="419" mass="48066">MEDVVHEPFQLDHVQLKRGLKVAATGFLKFQASVLLFHDPDTKTELWIEYMTIQTNTIESLDAFHVHPKINNVTVDGWALYDAEQEYKRMGVPCDEWRLSTVNEQYEVCPTYARKLFVPTFSSDDVVRGSAKFRSKGRLPALSFRSTVNHCCICRSSQPYSGMQSKRSDEDEKHLLAIQRCSPHGKPLIIVDTRPKVNAMANKAAGKGFENMEGYANCKLMFHGIQNIHVMRDSLNALLKACLASNIRPDKYLRGVNDSGWLKHIQTVMQTTLSIVDYINNGHNVLVHCSDGWDRTAQTCSLSSLLLDPYYRTINGYIVLIEKEWLSFGHKFMDRHGFIRGSAKEMSPIFLQFLECTWHCMQQFPRAFEFNSKFLISIHDCLHSCKFGTFLGNCDRERDAADAFVFGMREPPRSLLEQW</sequence>
<dbReference type="PANTHER" id="PTHR10807:SF8">
    <property type="entry name" value="PHOSPHATIDYLINOSITOL-3-PHOSPHATE PHOSPHATASE"/>
    <property type="match status" value="1"/>
</dbReference>
<dbReference type="InterPro" id="IPR003595">
    <property type="entry name" value="Tyr_Pase_cat"/>
</dbReference>
<accession>F2TYL0</accession>
<evidence type="ECO:0000313" key="4">
    <source>
        <dbReference type="EMBL" id="EGD78684.1"/>
    </source>
</evidence>
<protein>
    <recommendedName>
        <fullName evidence="3">Myotubularin phosphatase domain-containing protein</fullName>
    </recommendedName>
</protein>
<reference evidence="4" key="1">
    <citation type="submission" date="2009-08" db="EMBL/GenBank/DDBJ databases">
        <title>Annotation of Salpingoeca rosetta.</title>
        <authorList>
            <consortium name="The Broad Institute Genome Sequencing Platform"/>
            <person name="Russ C."/>
            <person name="Cuomo C."/>
            <person name="Burger G."/>
            <person name="Gray M.W."/>
            <person name="Holland P.W.H."/>
            <person name="King N."/>
            <person name="Lang F.B.F."/>
            <person name="Roger A.J."/>
            <person name="Ruiz-Trillo I."/>
            <person name="Young S.K."/>
            <person name="Zeng Q."/>
            <person name="Gargeya S."/>
            <person name="Alvarado L."/>
            <person name="Berlin A."/>
            <person name="Chapman S.B."/>
            <person name="Chen Z."/>
            <person name="Freedman E."/>
            <person name="Gellesch M."/>
            <person name="Goldberg J."/>
            <person name="Griggs A."/>
            <person name="Gujja S."/>
            <person name="Heilman E."/>
            <person name="Heiman D."/>
            <person name="Howarth C."/>
            <person name="Mehta T."/>
            <person name="Neiman D."/>
            <person name="Pearson M."/>
            <person name="Roberts A."/>
            <person name="Saif S."/>
            <person name="Shea T."/>
            <person name="Shenoy N."/>
            <person name="Sisk P."/>
            <person name="Stolte C."/>
            <person name="Sykes S."/>
            <person name="White J."/>
            <person name="Yandava C."/>
            <person name="Haas B."/>
            <person name="Nusbaum C."/>
            <person name="Birren B."/>
        </authorList>
    </citation>
    <scope>NUCLEOTIDE SEQUENCE [LARGE SCALE GENOMIC DNA]</scope>
    <source>
        <strain evidence="4">ATCC 50818</strain>
    </source>
</reference>
<dbReference type="InterPro" id="IPR010569">
    <property type="entry name" value="Myotubularin-like_Pase_dom"/>
</dbReference>
<dbReference type="FunCoup" id="F2TYL0">
    <property type="interactions" value="1186"/>
</dbReference>
<dbReference type="PANTHER" id="PTHR10807">
    <property type="entry name" value="MYOTUBULARIN-RELATED"/>
    <property type="match status" value="1"/>
</dbReference>
<proteinExistence type="predicted"/>
<dbReference type="InParanoid" id="F2TYL0"/>
<dbReference type="GO" id="GO:0106018">
    <property type="term" value="F:phosphatidylinositol-3,5-bisphosphate phosphatase activity"/>
    <property type="evidence" value="ECO:0007669"/>
    <property type="project" value="TreeGrafter"/>
</dbReference>
<dbReference type="SUPFAM" id="SSF52799">
    <property type="entry name" value="(Phosphotyrosine protein) phosphatases II"/>
    <property type="match status" value="1"/>
</dbReference>
<dbReference type="RefSeq" id="XP_004997641.1">
    <property type="nucleotide sequence ID" value="XM_004997584.1"/>
</dbReference>
<organism evidence="5">
    <name type="scientific">Salpingoeca rosetta (strain ATCC 50818 / BSB-021)</name>
    <dbReference type="NCBI Taxonomy" id="946362"/>
    <lineage>
        <taxon>Eukaryota</taxon>
        <taxon>Choanoflagellata</taxon>
        <taxon>Craspedida</taxon>
        <taxon>Salpingoecidae</taxon>
        <taxon>Salpingoeca</taxon>
    </lineage>
</organism>
<dbReference type="InterPro" id="IPR030564">
    <property type="entry name" value="Myotubularin"/>
</dbReference>
<evidence type="ECO:0000256" key="2">
    <source>
        <dbReference type="PIRSR" id="PIRSR630564-2"/>
    </source>
</evidence>
<feature type="binding site" evidence="2">
    <location>
        <begin position="227"/>
        <end position="228"/>
    </location>
    <ligand>
        <name>substrate</name>
    </ligand>
</feature>